<evidence type="ECO:0000313" key="1">
    <source>
        <dbReference type="EMBL" id="SNU07472.1"/>
    </source>
</evidence>
<sequence>MILNINTETLTILGVQFDNRKIFNCVWYALSTNMIEGWQPTVEDVKRLKEEAEALSCKDI</sequence>
<protein>
    <submittedName>
        <fullName evidence="1">Uncharacterized protein</fullName>
    </submittedName>
</protein>
<dbReference type="AlphaFoldDB" id="A0A239R9K5"/>
<reference evidence="1 2" key="1">
    <citation type="submission" date="2017-07" db="EMBL/GenBank/DDBJ databases">
        <authorList>
            <person name="Sun Z.S."/>
            <person name="Albrecht U."/>
            <person name="Echele G."/>
            <person name="Lee C.C."/>
        </authorList>
    </citation>
    <scope>NUCLEOTIDE SEQUENCE [LARGE SCALE GENOMIC DNA]</scope>
    <source>
        <strain evidence="1 2">AR3</strain>
    </source>
</reference>
<evidence type="ECO:0000313" key="2">
    <source>
        <dbReference type="Proteomes" id="UP000214649"/>
    </source>
</evidence>
<proteinExistence type="predicted"/>
<organism evidence="1 2">
    <name type="scientific">Streptococcus equinus</name>
    <name type="common">Streptococcus bovis</name>
    <dbReference type="NCBI Taxonomy" id="1335"/>
    <lineage>
        <taxon>Bacteria</taxon>
        <taxon>Bacillati</taxon>
        <taxon>Bacillota</taxon>
        <taxon>Bacilli</taxon>
        <taxon>Lactobacillales</taxon>
        <taxon>Streptococcaceae</taxon>
        <taxon>Streptococcus</taxon>
    </lineage>
</organism>
<dbReference type="EMBL" id="FZRA01000002">
    <property type="protein sequence ID" value="SNU07472.1"/>
    <property type="molecule type" value="Genomic_DNA"/>
</dbReference>
<dbReference type="Proteomes" id="UP000214649">
    <property type="component" value="Unassembled WGS sequence"/>
</dbReference>
<dbReference type="RefSeq" id="WP_094140619.1">
    <property type="nucleotide sequence ID" value="NZ_FZRA01000002.1"/>
</dbReference>
<accession>A0A239R9K5</accession>
<gene>
    <name evidence="1" type="ORF">SAMN05216470_0907</name>
</gene>
<name>A0A239R9K5_STREI</name>